<sequence length="52" mass="5811">MGVPTAIIIMIAMIMFIFAMAAIIIIKKKKVSLKQTVDETPVQKAYSKDDVR</sequence>
<proteinExistence type="predicted"/>
<protein>
    <submittedName>
        <fullName evidence="2">Uncharacterized protein</fullName>
    </submittedName>
</protein>
<organism evidence="2">
    <name type="scientific">Metalysinibacillus saudimassiliensis</name>
    <dbReference type="NCBI Taxonomy" id="1461583"/>
    <lineage>
        <taxon>Bacteria</taxon>
        <taxon>Bacillati</taxon>
        <taxon>Bacillota</taxon>
        <taxon>Bacilli</taxon>
        <taxon>Bacillales</taxon>
        <taxon>Caryophanaceae</taxon>
        <taxon>Metalysinibacillus</taxon>
    </lineage>
</organism>
<dbReference type="AlphaFoldDB" id="A0A078MJM1"/>
<evidence type="ECO:0000256" key="1">
    <source>
        <dbReference type="SAM" id="Phobius"/>
    </source>
</evidence>
<dbReference type="EMBL" id="LN483078">
    <property type="protein sequence ID" value="CEA05597.1"/>
    <property type="molecule type" value="Genomic_DNA"/>
</dbReference>
<dbReference type="HOGENOM" id="CLU_212125_0_0_9"/>
<evidence type="ECO:0000313" key="2">
    <source>
        <dbReference type="EMBL" id="CEA05597.1"/>
    </source>
</evidence>
<gene>
    <name evidence="2" type="ORF">BN1050_02542</name>
</gene>
<reference evidence="2" key="1">
    <citation type="submission" date="2014-07" db="EMBL/GenBank/DDBJ databases">
        <authorList>
            <person name="Urmite Genomes Urmite Genomes"/>
        </authorList>
    </citation>
    <scope>NUCLEOTIDE SEQUENCE</scope>
    <source>
        <strain evidence="2">13S34_air</strain>
    </source>
</reference>
<dbReference type="PATRIC" id="fig|1461583.4.peg.2455"/>
<feature type="transmembrane region" description="Helical" evidence="1">
    <location>
        <begin position="6"/>
        <end position="26"/>
    </location>
</feature>
<accession>A0A078MJM1</accession>
<name>A0A078MJM1_9BACL</name>
<keyword evidence="1" id="KW-0812">Transmembrane</keyword>
<keyword evidence="1" id="KW-0472">Membrane</keyword>
<keyword evidence="1" id="KW-1133">Transmembrane helix</keyword>